<keyword evidence="1" id="KW-1015">Disulfide bond</keyword>
<reference evidence="3" key="1">
    <citation type="submission" date="2019-11" db="UniProtKB">
        <authorList>
            <consortium name="WormBaseParasite"/>
        </authorList>
    </citation>
    <scope>IDENTIFICATION</scope>
</reference>
<dbReference type="PANTHER" id="PTHR11412">
    <property type="entry name" value="MACROGLOBULIN / COMPLEMENT"/>
    <property type="match status" value="1"/>
</dbReference>
<proteinExistence type="predicted"/>
<evidence type="ECO:0000313" key="3">
    <source>
        <dbReference type="WBParaSite" id="MCU_014530-RA"/>
    </source>
</evidence>
<evidence type="ECO:0000259" key="2">
    <source>
        <dbReference type="Pfam" id="PF07678"/>
    </source>
</evidence>
<dbReference type="Gene3D" id="1.50.10.20">
    <property type="match status" value="1"/>
</dbReference>
<name>A0A5K3G268_MESCO</name>
<dbReference type="WBParaSite" id="MCU_014530-RA">
    <property type="protein sequence ID" value="MCU_014530-RA"/>
    <property type="gene ID" value="MCU_014530"/>
</dbReference>
<dbReference type="InterPro" id="IPR011626">
    <property type="entry name" value="Alpha-macroglobulin_TED"/>
</dbReference>
<protein>
    <submittedName>
        <fullName evidence="3">TED_complement domain-containing protein</fullName>
    </submittedName>
</protein>
<dbReference type="PANTHER" id="PTHR11412:SF171">
    <property type="entry name" value="PREGNANCY ZONE PROTEIN-LIKE PROTEIN"/>
    <property type="match status" value="1"/>
</dbReference>
<dbReference type="InterPro" id="IPR008930">
    <property type="entry name" value="Terpenoid_cyclase/PrenylTrfase"/>
</dbReference>
<dbReference type="Pfam" id="PF07678">
    <property type="entry name" value="TED_complement"/>
    <property type="match status" value="1"/>
</dbReference>
<feature type="domain" description="Alpha-macroglobulin-like TED" evidence="2">
    <location>
        <begin position="19"/>
        <end position="321"/>
    </location>
</feature>
<dbReference type="SMART" id="SM01419">
    <property type="entry name" value="Thiol-ester_cl"/>
    <property type="match status" value="1"/>
</dbReference>
<dbReference type="InterPro" id="IPR050473">
    <property type="entry name" value="A2M/Complement_sys"/>
</dbReference>
<dbReference type="InterPro" id="IPR047565">
    <property type="entry name" value="Alpha-macroglob_thiol-ester_cl"/>
</dbReference>
<dbReference type="AlphaFoldDB" id="A0A5K3G268"/>
<dbReference type="GO" id="GO:0005615">
    <property type="term" value="C:extracellular space"/>
    <property type="evidence" value="ECO:0007669"/>
    <property type="project" value="InterPro"/>
</dbReference>
<dbReference type="SUPFAM" id="SSF48239">
    <property type="entry name" value="Terpenoid cyclases/Protein prenyltransferases"/>
    <property type="match status" value="1"/>
</dbReference>
<evidence type="ECO:0000256" key="1">
    <source>
        <dbReference type="ARBA" id="ARBA00023157"/>
    </source>
</evidence>
<accession>A0A5K3G268</accession>
<dbReference type="PROSITE" id="PS00477">
    <property type="entry name" value="ALPHA_2_MACROGLOBULIN"/>
    <property type="match status" value="1"/>
</dbReference>
<organism evidence="3">
    <name type="scientific">Mesocestoides corti</name>
    <name type="common">Flatworm</name>
    <dbReference type="NCBI Taxonomy" id="53468"/>
    <lineage>
        <taxon>Eukaryota</taxon>
        <taxon>Metazoa</taxon>
        <taxon>Spiralia</taxon>
        <taxon>Lophotrochozoa</taxon>
        <taxon>Platyhelminthes</taxon>
        <taxon>Cestoda</taxon>
        <taxon>Eucestoda</taxon>
        <taxon>Cyclophyllidea</taxon>
        <taxon>Mesocestoididae</taxon>
        <taxon>Mesocestoides</taxon>
    </lineage>
</organism>
<dbReference type="InterPro" id="IPR019742">
    <property type="entry name" value="MacrogloblnA2_CS"/>
</dbReference>
<sequence>LAIELPDNAIVEGSLRTYITISGNVIGKALSNLDQLVQVPTGCGEQNLVKVAPSVYVLHYLLKATNFSSTHEDKLAKLAAKYIVRGFDNQLKYQHPHDGSFSTFGPHYGANGSTWLTAYVFEVFSEAEKLPLRHLAGQSLDAHATLVRAFDFLTTRLRADDGCFDEAGDTFISWMRTGFEAERRLRLTSHVLAAITAASKPLIETKRTSYANTIDSAIRCITKTAQQLPMKQWSTSMLAKVAFALSRVPAHKQPPLHNAIVTELLSRSQTVSSISGSLRWWPASESSEPVTYHHSRASDLETTAYALLALSDNDLTKADQLATMR</sequence>